<evidence type="ECO:0000256" key="1">
    <source>
        <dbReference type="ARBA" id="ARBA00008416"/>
    </source>
</evidence>
<dbReference type="SUPFAM" id="SSF51182">
    <property type="entry name" value="RmlC-like cupins"/>
    <property type="match status" value="1"/>
</dbReference>
<accession>A0A370U7K5</accession>
<comment type="cofactor">
    <cofactor evidence="2">
        <name>Fe cation</name>
        <dbReference type="ChEBI" id="CHEBI:24875"/>
    </cofactor>
    <text evidence="2">Binds 1 Fe cation per subunit.</text>
</comment>
<comment type="similarity">
    <text evidence="1 3">Belongs to the pirin family.</text>
</comment>
<keyword evidence="2" id="KW-0408">Iron</keyword>
<gene>
    <name evidence="6" type="ORF">DN730_13600</name>
</gene>
<feature type="binding site" evidence="2">
    <location>
        <position position="103"/>
    </location>
    <ligand>
        <name>Fe cation</name>
        <dbReference type="ChEBI" id="CHEBI:24875"/>
    </ligand>
</feature>
<organism evidence="6 7">
    <name type="scientific">Marinomonas piezotolerans</name>
    <dbReference type="NCBI Taxonomy" id="2213058"/>
    <lineage>
        <taxon>Bacteria</taxon>
        <taxon>Pseudomonadati</taxon>
        <taxon>Pseudomonadota</taxon>
        <taxon>Gammaproteobacteria</taxon>
        <taxon>Oceanospirillales</taxon>
        <taxon>Oceanospirillaceae</taxon>
        <taxon>Marinomonas</taxon>
    </lineage>
</organism>
<protein>
    <submittedName>
        <fullName evidence="6">Pirin family protein</fullName>
    </submittedName>
</protein>
<dbReference type="InterPro" id="IPR011051">
    <property type="entry name" value="RmlC_Cupin_sf"/>
</dbReference>
<keyword evidence="2" id="KW-0479">Metal-binding</keyword>
<keyword evidence="7" id="KW-1185">Reference proteome</keyword>
<reference evidence="6 7" key="1">
    <citation type="submission" date="2018-06" db="EMBL/GenBank/DDBJ databases">
        <title>Marinomonas sp. YLB-05 draft genome sequence.</title>
        <authorList>
            <person name="Yu L."/>
            <person name="Tang X."/>
        </authorList>
    </citation>
    <scope>NUCLEOTIDE SEQUENCE [LARGE SCALE GENOMIC DNA]</scope>
    <source>
        <strain evidence="6 7">YLB-05</strain>
    </source>
</reference>
<evidence type="ECO:0000256" key="3">
    <source>
        <dbReference type="RuleBase" id="RU003457"/>
    </source>
</evidence>
<feature type="binding site" evidence="2">
    <location>
        <position position="57"/>
    </location>
    <ligand>
        <name>Fe cation</name>
        <dbReference type="ChEBI" id="CHEBI:24875"/>
    </ligand>
</feature>
<dbReference type="PIRSF" id="PIRSF006232">
    <property type="entry name" value="Pirin"/>
    <property type="match status" value="1"/>
</dbReference>
<feature type="domain" description="Quercetin 2,3-dioxygenase C-terminal cupin" evidence="5">
    <location>
        <begin position="144"/>
        <end position="231"/>
    </location>
</feature>
<evidence type="ECO:0000313" key="7">
    <source>
        <dbReference type="Proteomes" id="UP000254326"/>
    </source>
</evidence>
<evidence type="ECO:0000259" key="4">
    <source>
        <dbReference type="Pfam" id="PF02678"/>
    </source>
</evidence>
<dbReference type="RefSeq" id="WP_115468694.1">
    <property type="nucleotide sequence ID" value="NZ_QKRA01000006.1"/>
</dbReference>
<dbReference type="OrthoDB" id="9780903at2"/>
<comment type="caution">
    <text evidence="6">The sequence shown here is derived from an EMBL/GenBank/DDBJ whole genome shotgun (WGS) entry which is preliminary data.</text>
</comment>
<dbReference type="Proteomes" id="UP000254326">
    <property type="component" value="Unassembled WGS sequence"/>
</dbReference>
<feature type="binding site" evidence="2">
    <location>
        <position position="101"/>
    </location>
    <ligand>
        <name>Fe cation</name>
        <dbReference type="ChEBI" id="CHEBI:24875"/>
    </ligand>
</feature>
<name>A0A370U7K5_9GAMM</name>
<dbReference type="EMBL" id="QKRA01000006">
    <property type="protein sequence ID" value="RDL43776.1"/>
    <property type="molecule type" value="Genomic_DNA"/>
</dbReference>
<dbReference type="Pfam" id="PF02678">
    <property type="entry name" value="Pirin"/>
    <property type="match status" value="1"/>
</dbReference>
<sequence length="232" mass="25912">MITLRKAKDRGHANFGWLNSYHTFSFGHYYDPSHMGFSALRVINDDTVTPSMGFEAHGHKDMEIISLVTQGTIAHRDSAGNTRELPAGEYQLMSAGAGIVHSEFNASNNEPLKFLQIWIQPNQKGGQPGYQQKPFGEQDGFTTIITPDGQHDSLRIKQDMQLIQLVLDHDTEATLEVSTERRYYIHLIEGQLLLNDTDTLDSGDGAKIENTPHLSFSKLSSARVKALIFDLP</sequence>
<dbReference type="AlphaFoldDB" id="A0A370U7K5"/>
<dbReference type="CDD" id="cd02910">
    <property type="entry name" value="cupin_Yhhw_N"/>
    <property type="match status" value="1"/>
</dbReference>
<dbReference type="PANTHER" id="PTHR43212">
    <property type="entry name" value="QUERCETIN 2,3-DIOXYGENASE"/>
    <property type="match status" value="1"/>
</dbReference>
<dbReference type="InterPro" id="IPR012093">
    <property type="entry name" value="Pirin"/>
</dbReference>
<proteinExistence type="inferred from homology"/>
<evidence type="ECO:0000313" key="6">
    <source>
        <dbReference type="EMBL" id="RDL43776.1"/>
    </source>
</evidence>
<evidence type="ECO:0000259" key="5">
    <source>
        <dbReference type="Pfam" id="PF17954"/>
    </source>
</evidence>
<dbReference type="PANTHER" id="PTHR43212:SF3">
    <property type="entry name" value="QUERCETIN 2,3-DIOXYGENASE"/>
    <property type="match status" value="1"/>
</dbReference>
<dbReference type="InterPro" id="IPR003829">
    <property type="entry name" value="Pirin_N_dom"/>
</dbReference>
<feature type="domain" description="Pirin N-terminal" evidence="4">
    <location>
        <begin position="9"/>
        <end position="119"/>
    </location>
</feature>
<dbReference type="GO" id="GO:0046872">
    <property type="term" value="F:metal ion binding"/>
    <property type="evidence" value="ECO:0007669"/>
    <property type="project" value="UniProtKB-KW"/>
</dbReference>
<dbReference type="Gene3D" id="2.60.120.10">
    <property type="entry name" value="Jelly Rolls"/>
    <property type="match status" value="2"/>
</dbReference>
<feature type="binding site" evidence="2">
    <location>
        <position position="59"/>
    </location>
    <ligand>
        <name>Fe cation</name>
        <dbReference type="ChEBI" id="CHEBI:24875"/>
    </ligand>
</feature>
<dbReference type="InterPro" id="IPR014710">
    <property type="entry name" value="RmlC-like_jellyroll"/>
</dbReference>
<dbReference type="InterPro" id="IPR041602">
    <property type="entry name" value="Quercetinase_C"/>
</dbReference>
<dbReference type="Pfam" id="PF17954">
    <property type="entry name" value="Pirin_C_2"/>
    <property type="match status" value="1"/>
</dbReference>
<evidence type="ECO:0000256" key="2">
    <source>
        <dbReference type="PIRSR" id="PIRSR006232-1"/>
    </source>
</evidence>